<feature type="region of interest" description="Disordered" evidence="1">
    <location>
        <begin position="24"/>
        <end position="50"/>
    </location>
</feature>
<evidence type="ECO:0000313" key="3">
    <source>
        <dbReference type="Proteomes" id="UP000199495"/>
    </source>
</evidence>
<evidence type="ECO:0000313" key="2">
    <source>
        <dbReference type="EMBL" id="SDG25959.1"/>
    </source>
</evidence>
<gene>
    <name evidence="2" type="ORF">SAMN04487974_101697</name>
</gene>
<name>A0A1G7SU40_9HYPH</name>
<keyword evidence="3" id="KW-1185">Reference proteome</keyword>
<sequence length="74" mass="7753">MGQGLGLGLGLVRCGVENYPHPIIPRPVTPGEDPGPSMLSPNDRPSARAINPEHAGSRLKAGMTLAMELVLVLE</sequence>
<proteinExistence type="predicted"/>
<accession>A0A1G7SU40</accession>
<dbReference type="AlphaFoldDB" id="A0A1G7SU40"/>
<protein>
    <submittedName>
        <fullName evidence="2">Uncharacterized protein</fullName>
    </submittedName>
</protein>
<reference evidence="2 3" key="1">
    <citation type="submission" date="2016-10" db="EMBL/GenBank/DDBJ databases">
        <authorList>
            <person name="de Groot N.N."/>
        </authorList>
    </citation>
    <scope>NUCLEOTIDE SEQUENCE [LARGE SCALE GENOMIC DNA]</scope>
    <source>
        <strain evidence="2 3">CGMCC 1.10267</strain>
    </source>
</reference>
<organism evidence="2 3">
    <name type="scientific">Pelagibacterium luteolum</name>
    <dbReference type="NCBI Taxonomy" id="440168"/>
    <lineage>
        <taxon>Bacteria</taxon>
        <taxon>Pseudomonadati</taxon>
        <taxon>Pseudomonadota</taxon>
        <taxon>Alphaproteobacteria</taxon>
        <taxon>Hyphomicrobiales</taxon>
        <taxon>Devosiaceae</taxon>
        <taxon>Pelagibacterium</taxon>
    </lineage>
</organism>
<dbReference type="EMBL" id="FNCS01000001">
    <property type="protein sequence ID" value="SDG25959.1"/>
    <property type="molecule type" value="Genomic_DNA"/>
</dbReference>
<dbReference type="STRING" id="440168.SAMN04487974_101697"/>
<dbReference type="Proteomes" id="UP000199495">
    <property type="component" value="Unassembled WGS sequence"/>
</dbReference>
<evidence type="ECO:0000256" key="1">
    <source>
        <dbReference type="SAM" id="MobiDB-lite"/>
    </source>
</evidence>